<evidence type="ECO:0000256" key="5">
    <source>
        <dbReference type="ARBA" id="ARBA00022679"/>
    </source>
</evidence>
<dbReference type="Gene3D" id="1.10.287.130">
    <property type="match status" value="1"/>
</dbReference>
<dbReference type="SUPFAM" id="SSF47384">
    <property type="entry name" value="Homodimeric domain of signal transducing histidine kinase"/>
    <property type="match status" value="1"/>
</dbReference>
<protein>
    <recommendedName>
        <fullName evidence="3">histidine kinase</fullName>
        <ecNumber evidence="3">2.7.13.3</ecNumber>
    </recommendedName>
</protein>
<gene>
    <name evidence="10" type="ORF">BAU18_002713</name>
</gene>
<keyword evidence="8" id="KW-0812">Transmembrane</keyword>
<feature type="transmembrane region" description="Helical" evidence="8">
    <location>
        <begin position="189"/>
        <end position="208"/>
    </location>
</feature>
<keyword evidence="7" id="KW-0902">Two-component regulatory system</keyword>
<dbReference type="RefSeq" id="WP_161868177.1">
    <property type="nucleotide sequence ID" value="NZ_MAEI02000001.1"/>
</dbReference>
<dbReference type="InterPro" id="IPR004358">
    <property type="entry name" value="Sig_transdc_His_kin-like_C"/>
</dbReference>
<dbReference type="InterPro" id="IPR036097">
    <property type="entry name" value="HisK_dim/P_sf"/>
</dbReference>
<reference evidence="11" key="1">
    <citation type="submission" date="2016-06" db="EMBL/GenBank/DDBJ databases">
        <title>Four novel species of enterococci isolated from chicken manure.</title>
        <authorList>
            <person name="Van Tyne D."/>
        </authorList>
    </citation>
    <scope>NUCLEOTIDE SEQUENCE [LARGE SCALE GENOMIC DNA]</scope>
    <source>
        <strain evidence="11">JM9A</strain>
    </source>
</reference>
<dbReference type="EMBL" id="MAEI02000001">
    <property type="protein sequence ID" value="MEO1783094.1"/>
    <property type="molecule type" value="Genomic_DNA"/>
</dbReference>
<dbReference type="InterPro" id="IPR050351">
    <property type="entry name" value="BphY/WalK/GraS-like"/>
</dbReference>
<evidence type="ECO:0000256" key="8">
    <source>
        <dbReference type="SAM" id="Phobius"/>
    </source>
</evidence>
<evidence type="ECO:0000256" key="2">
    <source>
        <dbReference type="ARBA" id="ARBA00004370"/>
    </source>
</evidence>
<evidence type="ECO:0000256" key="3">
    <source>
        <dbReference type="ARBA" id="ARBA00012438"/>
    </source>
</evidence>
<dbReference type="PRINTS" id="PR00344">
    <property type="entry name" value="BCTRLSENSOR"/>
</dbReference>
<keyword evidence="4" id="KW-0597">Phosphoprotein</keyword>
<keyword evidence="8" id="KW-1133">Transmembrane helix</keyword>
<feature type="transmembrane region" description="Helical" evidence="8">
    <location>
        <begin position="13"/>
        <end position="33"/>
    </location>
</feature>
<dbReference type="SMART" id="SM00388">
    <property type="entry name" value="HisKA"/>
    <property type="match status" value="1"/>
</dbReference>
<reference evidence="10 11" key="2">
    <citation type="submission" date="2024-02" db="EMBL/GenBank/DDBJ databases">
        <title>The Genome Sequence of Enterococcus diestrammenae JM9A.</title>
        <authorList>
            <person name="Earl A."/>
            <person name="Manson A."/>
            <person name="Gilmore M."/>
            <person name="Sanders J."/>
            <person name="Shea T."/>
            <person name="Howe W."/>
            <person name="Livny J."/>
            <person name="Cuomo C."/>
            <person name="Neafsey D."/>
            <person name="Birren B."/>
        </authorList>
    </citation>
    <scope>NUCLEOTIDE SEQUENCE [LARGE SCALE GENOMIC DNA]</scope>
    <source>
        <strain evidence="10 11">JM9A</strain>
    </source>
</reference>
<accession>A0ABV0F764</accession>
<evidence type="ECO:0000256" key="4">
    <source>
        <dbReference type="ARBA" id="ARBA00022553"/>
    </source>
</evidence>
<dbReference type="SMART" id="SM00387">
    <property type="entry name" value="HATPase_c"/>
    <property type="match status" value="1"/>
</dbReference>
<dbReference type="InterPro" id="IPR003594">
    <property type="entry name" value="HATPase_dom"/>
</dbReference>
<feature type="domain" description="Histidine kinase" evidence="9">
    <location>
        <begin position="229"/>
        <end position="446"/>
    </location>
</feature>
<comment type="catalytic activity">
    <reaction evidence="1">
        <text>ATP + protein L-histidine = ADP + protein N-phospho-L-histidine.</text>
        <dbReference type="EC" id="2.7.13.3"/>
    </reaction>
</comment>
<dbReference type="SUPFAM" id="SSF55874">
    <property type="entry name" value="ATPase domain of HSP90 chaperone/DNA topoisomerase II/histidine kinase"/>
    <property type="match status" value="1"/>
</dbReference>
<evidence type="ECO:0000256" key="6">
    <source>
        <dbReference type="ARBA" id="ARBA00022777"/>
    </source>
</evidence>
<keyword evidence="6 10" id="KW-0418">Kinase</keyword>
<evidence type="ECO:0000256" key="7">
    <source>
        <dbReference type="ARBA" id="ARBA00023012"/>
    </source>
</evidence>
<sequence>MNTDSSRKQRLKFFFLNVAAFAVIFLALGFITLQMLQSSAYRQTDESLKKMSQNQTRIDWEIQRYQQDNPFLNPIENMPVPPKNAGETDDPAGNRFNSQVILWSATGELLNKEVLGGRFNELQNLTLDTSKLEQVTEISITDEEEAGSKMTFHSLTIPVADAGDSNVAYAQFMENTDQITQSMQTFQTILLLCMILFWLLSIAVSYFISKQNMKPILTSWKKQQEFVENASHELRTPLTIIQNSLQRLFTKPNHTIMEESESIAQALNETRRLNGLTTDLLTIARSDANEEVLDKQPLQPASFIEGLVPPFQEIAEMEDKLFLVENFAKTPVSVDERKIHQLLVILLDNALKYTTAGDKILLQSEISGGDTWLLEVKNTGPTIPDDEKKQIFERFHRTDPARGKQTGGYGLGLAIAKQIVTAHAGRISVHDWQPKGVLFRIRIPIK</sequence>
<dbReference type="Proteomes" id="UP001429357">
    <property type="component" value="Unassembled WGS sequence"/>
</dbReference>
<dbReference type="PROSITE" id="PS50109">
    <property type="entry name" value="HIS_KIN"/>
    <property type="match status" value="1"/>
</dbReference>
<dbReference type="EC" id="2.7.13.3" evidence="3"/>
<dbReference type="CDD" id="cd00082">
    <property type="entry name" value="HisKA"/>
    <property type="match status" value="1"/>
</dbReference>
<dbReference type="InterPro" id="IPR003661">
    <property type="entry name" value="HisK_dim/P_dom"/>
</dbReference>
<keyword evidence="8" id="KW-0472">Membrane</keyword>
<organism evidence="10 11">
    <name type="scientific">Enterococcus diestrammenae</name>
    <dbReference type="NCBI Taxonomy" id="1155073"/>
    <lineage>
        <taxon>Bacteria</taxon>
        <taxon>Bacillati</taxon>
        <taxon>Bacillota</taxon>
        <taxon>Bacilli</taxon>
        <taxon>Lactobacillales</taxon>
        <taxon>Enterococcaceae</taxon>
        <taxon>Enterococcus</taxon>
    </lineage>
</organism>
<name>A0ABV0F764_9ENTE</name>
<dbReference type="PANTHER" id="PTHR45453">
    <property type="entry name" value="PHOSPHATE REGULON SENSOR PROTEIN PHOR"/>
    <property type="match status" value="1"/>
</dbReference>
<dbReference type="InterPro" id="IPR005467">
    <property type="entry name" value="His_kinase_dom"/>
</dbReference>
<dbReference type="Gene3D" id="3.30.565.10">
    <property type="entry name" value="Histidine kinase-like ATPase, C-terminal domain"/>
    <property type="match status" value="1"/>
</dbReference>
<dbReference type="Pfam" id="PF00512">
    <property type="entry name" value="HisKA"/>
    <property type="match status" value="1"/>
</dbReference>
<comment type="caution">
    <text evidence="10">The sequence shown here is derived from an EMBL/GenBank/DDBJ whole genome shotgun (WGS) entry which is preliminary data.</text>
</comment>
<keyword evidence="11" id="KW-1185">Reference proteome</keyword>
<evidence type="ECO:0000313" key="11">
    <source>
        <dbReference type="Proteomes" id="UP001429357"/>
    </source>
</evidence>
<evidence type="ECO:0000313" key="10">
    <source>
        <dbReference type="EMBL" id="MEO1783094.1"/>
    </source>
</evidence>
<dbReference type="Pfam" id="PF02518">
    <property type="entry name" value="HATPase_c"/>
    <property type="match status" value="1"/>
</dbReference>
<dbReference type="InterPro" id="IPR036890">
    <property type="entry name" value="HATPase_C_sf"/>
</dbReference>
<dbReference type="PANTHER" id="PTHR45453:SF1">
    <property type="entry name" value="PHOSPHATE REGULON SENSOR PROTEIN PHOR"/>
    <property type="match status" value="1"/>
</dbReference>
<proteinExistence type="predicted"/>
<dbReference type="GO" id="GO:0016301">
    <property type="term" value="F:kinase activity"/>
    <property type="evidence" value="ECO:0007669"/>
    <property type="project" value="UniProtKB-KW"/>
</dbReference>
<evidence type="ECO:0000259" key="9">
    <source>
        <dbReference type="PROSITE" id="PS50109"/>
    </source>
</evidence>
<keyword evidence="5" id="KW-0808">Transferase</keyword>
<comment type="subcellular location">
    <subcellularLocation>
        <location evidence="2">Membrane</location>
    </subcellularLocation>
</comment>
<evidence type="ECO:0000256" key="1">
    <source>
        <dbReference type="ARBA" id="ARBA00000085"/>
    </source>
</evidence>